<dbReference type="InterPro" id="IPR013108">
    <property type="entry name" value="Amidohydro_3"/>
</dbReference>
<comment type="caution">
    <text evidence="2">The sequence shown here is derived from an EMBL/GenBank/DDBJ whole genome shotgun (WGS) entry which is preliminary data.</text>
</comment>
<dbReference type="SUPFAM" id="SSF51556">
    <property type="entry name" value="Metallo-dependent hydrolases"/>
    <property type="match status" value="1"/>
</dbReference>
<dbReference type="AlphaFoldDB" id="A0A927K3T2"/>
<dbReference type="Pfam" id="PF07969">
    <property type="entry name" value="Amidohydro_3"/>
    <property type="match status" value="1"/>
</dbReference>
<dbReference type="Gene3D" id="3.10.310.70">
    <property type="match status" value="1"/>
</dbReference>
<evidence type="ECO:0000313" key="2">
    <source>
        <dbReference type="EMBL" id="MBD8869542.1"/>
    </source>
</evidence>
<sequence>MTRLLRGGVIHTPEGPATAMAVAEGRIVFVGDEDRAERYTGADEVVDLEGRLVTPAFVDAHAHLVQTGEQLGGLDLTGCGDLTEALDRVADHASRHPESAVVVGAGWDETTWPDPTHPTADLVERAAPGRRVYLARVDGHSAVVSHGLLAEAPGAEDCAGWSPDGWVDRDAKLRVTDRLGNLIGPGDRLAHARLALRTMAGLGIAAVHENAAPHIGPDWEIGVVREAAAEVGVHVTTYWGALASYEDATRLGVAGLAGDLNADGAVGSRTAALRQPYRDQAGHCGHGFLDAAQVAEHVVGCTERGIQAGFHCIGDAALDEVGAGFARAAELVGAAAIRARRHRLEHCEMPSEAVVRTLAELGVVASVQPMFDDLWGGPEAMYAERLGERWRVVNPFGDLHRAGLTLAFGSDSPVTPLDPWGAVRAAVNHRTAGQELDYATALFAHTRGGWAAAGIDDAGVLTPGSRASYAIWDATGLPDPARGAPSPACLTTVVDGRTIHAQQRSTPTPEDA</sequence>
<keyword evidence="3" id="KW-1185">Reference proteome</keyword>
<dbReference type="SUPFAM" id="SSF51338">
    <property type="entry name" value="Composite domain of metallo-dependent hydrolases"/>
    <property type="match status" value="1"/>
</dbReference>
<dbReference type="PANTHER" id="PTHR22642:SF2">
    <property type="entry name" value="PROTEIN LONG AFTER FAR-RED 3"/>
    <property type="match status" value="1"/>
</dbReference>
<protein>
    <submittedName>
        <fullName evidence="2">Amidohydrolase family protein</fullName>
    </submittedName>
</protein>
<name>A0A927K3T2_9ACTN</name>
<dbReference type="GO" id="GO:0016810">
    <property type="term" value="F:hydrolase activity, acting on carbon-nitrogen (but not peptide) bonds"/>
    <property type="evidence" value="ECO:0007669"/>
    <property type="project" value="InterPro"/>
</dbReference>
<proteinExistence type="predicted"/>
<dbReference type="RefSeq" id="WP_192142310.1">
    <property type="nucleotide sequence ID" value="NZ_JACYXZ010000002.1"/>
</dbReference>
<gene>
    <name evidence="2" type="ORF">IE331_07890</name>
</gene>
<reference evidence="2" key="1">
    <citation type="submission" date="2020-09" db="EMBL/GenBank/DDBJ databases">
        <title>Nocardioides sp. strain MJB4 16S ribosomal RNA gene Genome sequencing and assembly.</title>
        <authorList>
            <person name="Kim I."/>
        </authorList>
    </citation>
    <scope>NUCLEOTIDE SEQUENCE</scope>
    <source>
        <strain evidence="2">MJB4</strain>
    </source>
</reference>
<evidence type="ECO:0000259" key="1">
    <source>
        <dbReference type="Pfam" id="PF07969"/>
    </source>
</evidence>
<accession>A0A927K3T2</accession>
<organism evidence="2 3">
    <name type="scientific">Nocardioides donggukensis</name>
    <dbReference type="NCBI Taxonomy" id="2774019"/>
    <lineage>
        <taxon>Bacteria</taxon>
        <taxon>Bacillati</taxon>
        <taxon>Actinomycetota</taxon>
        <taxon>Actinomycetes</taxon>
        <taxon>Propionibacteriales</taxon>
        <taxon>Nocardioidaceae</taxon>
        <taxon>Nocardioides</taxon>
    </lineage>
</organism>
<dbReference type="InterPro" id="IPR032466">
    <property type="entry name" value="Metal_Hydrolase"/>
</dbReference>
<dbReference type="Gene3D" id="2.30.40.10">
    <property type="entry name" value="Urease, subunit C, domain 1"/>
    <property type="match status" value="1"/>
</dbReference>
<evidence type="ECO:0000313" key="3">
    <source>
        <dbReference type="Proteomes" id="UP000616839"/>
    </source>
</evidence>
<dbReference type="PANTHER" id="PTHR22642">
    <property type="entry name" value="IMIDAZOLONEPROPIONASE"/>
    <property type="match status" value="1"/>
</dbReference>
<dbReference type="Gene3D" id="3.20.20.140">
    <property type="entry name" value="Metal-dependent hydrolases"/>
    <property type="match status" value="1"/>
</dbReference>
<feature type="domain" description="Amidohydrolase 3" evidence="1">
    <location>
        <begin position="44"/>
        <end position="499"/>
    </location>
</feature>
<dbReference type="Proteomes" id="UP000616839">
    <property type="component" value="Unassembled WGS sequence"/>
</dbReference>
<dbReference type="InterPro" id="IPR011059">
    <property type="entry name" value="Metal-dep_hydrolase_composite"/>
</dbReference>
<dbReference type="EMBL" id="JACYXZ010000002">
    <property type="protein sequence ID" value="MBD8869542.1"/>
    <property type="molecule type" value="Genomic_DNA"/>
</dbReference>